<dbReference type="AlphaFoldDB" id="A0A7S4AKB0"/>
<protein>
    <submittedName>
        <fullName evidence="3">Uncharacterized protein</fullName>
    </submittedName>
</protein>
<accession>A0A7S4AKB0</accession>
<feature type="chain" id="PRO_5031353823" evidence="2">
    <location>
        <begin position="18"/>
        <end position="355"/>
    </location>
</feature>
<evidence type="ECO:0000256" key="2">
    <source>
        <dbReference type="SAM" id="SignalP"/>
    </source>
</evidence>
<proteinExistence type="predicted"/>
<evidence type="ECO:0000256" key="1">
    <source>
        <dbReference type="SAM" id="MobiDB-lite"/>
    </source>
</evidence>
<feature type="compositionally biased region" description="Low complexity" evidence="1">
    <location>
        <begin position="60"/>
        <end position="87"/>
    </location>
</feature>
<feature type="region of interest" description="Disordered" evidence="1">
    <location>
        <begin position="52"/>
        <end position="87"/>
    </location>
</feature>
<reference evidence="3" key="1">
    <citation type="submission" date="2021-01" db="EMBL/GenBank/DDBJ databases">
        <authorList>
            <person name="Corre E."/>
            <person name="Pelletier E."/>
            <person name="Niang G."/>
            <person name="Scheremetjew M."/>
            <person name="Finn R."/>
            <person name="Kale V."/>
            <person name="Holt S."/>
            <person name="Cochrane G."/>
            <person name="Meng A."/>
            <person name="Brown T."/>
            <person name="Cohen L."/>
        </authorList>
    </citation>
    <scope>NUCLEOTIDE SEQUENCE</scope>
    <source>
        <strain evidence="3">10249 10 AB</strain>
    </source>
</reference>
<keyword evidence="2" id="KW-0732">Signal</keyword>
<gene>
    <name evidence="3" type="ORF">PAUS00366_LOCUS10760</name>
</gene>
<organism evidence="3">
    <name type="scientific">Pseudo-nitzschia australis</name>
    <dbReference type="NCBI Taxonomy" id="44445"/>
    <lineage>
        <taxon>Eukaryota</taxon>
        <taxon>Sar</taxon>
        <taxon>Stramenopiles</taxon>
        <taxon>Ochrophyta</taxon>
        <taxon>Bacillariophyta</taxon>
        <taxon>Bacillariophyceae</taxon>
        <taxon>Bacillariophycidae</taxon>
        <taxon>Bacillariales</taxon>
        <taxon>Bacillariaceae</taxon>
        <taxon>Pseudo-nitzschia</taxon>
    </lineage>
</organism>
<evidence type="ECO:0000313" key="3">
    <source>
        <dbReference type="EMBL" id="CAE0718007.1"/>
    </source>
</evidence>
<dbReference type="EMBL" id="HBIX01014720">
    <property type="protein sequence ID" value="CAE0718007.1"/>
    <property type="molecule type" value="Transcribed_RNA"/>
</dbReference>
<feature type="signal peptide" evidence="2">
    <location>
        <begin position="1"/>
        <end position="17"/>
    </location>
</feature>
<name>A0A7S4AKB0_9STRA</name>
<sequence>MIIPLLILATLPQSGLAWSQSIWPLIRDAGVTSTPSRSCATYYRSSFTPLCSSKQDEEMSPLSLSSPETSKPSSSSASSSSSSSSPIFSEEDISKFCKGTNAFWKGLVIEPVRNYVEIRQGGPDSPTDIFSKLIAPPEVPGLSRPVWFTVLGSVPTALGWYGYYKFSVEEELFQHELQTNENGYVSGCGGYGTLFPFVFGILLGFPLSLLHVPGGELILQSAGLWILAGQVNLYRRVNELCFDDEAVRKELLSGLTLPGEAKENNNDPEPPLHAWWALLPPPLDVVVGLRQVHFLSEYWRIVRGDPYDKDIIAEELFPFISSKRFTLKEFVRKPSNWFWFTTNMKDFDNIDILKD</sequence>